<dbReference type="PANTHER" id="PTHR46795">
    <property type="entry name" value="ABC TRANSPORTER PERMEASE-RELATED-RELATED"/>
    <property type="match status" value="1"/>
</dbReference>
<feature type="transmembrane region" description="Helical" evidence="6">
    <location>
        <begin position="569"/>
        <end position="596"/>
    </location>
</feature>
<protein>
    <submittedName>
        <fullName evidence="8">Putative ABC transport system permease protein</fullName>
    </submittedName>
</protein>
<evidence type="ECO:0000256" key="2">
    <source>
        <dbReference type="ARBA" id="ARBA00022475"/>
    </source>
</evidence>
<proteinExistence type="inferred from homology"/>
<dbReference type="InterPro" id="IPR052536">
    <property type="entry name" value="ABC-4_Integral_Memb_Prot"/>
</dbReference>
<keyword evidence="6" id="KW-0813">Transport</keyword>
<evidence type="ECO:0000256" key="1">
    <source>
        <dbReference type="ARBA" id="ARBA00004651"/>
    </source>
</evidence>
<sequence length="635" mass="72588">MTFRQLAFNNVRRNFRNYLAYILSSSFAVMIFFIYAVFIFHPEMTQGELGKTVVQGMKAAEYIIFGFSFFFLIYSVNAFLKVRNKEFGILSIHGMSRGQLNRLILLENLFIGSISIIGGIGAGLLFAKAFLMVGANILDIETLPFYFPAKALVLTIGSFFALFLMISLLTLLLIRSNRIIELLKGNQKPRKEPKANLWLALLGGGSLTAGYYLTVYIWDHPSLIKGYLFPVAGLVTIGTYFLFTQLSVIIIRFLRKRRSLYWSGTRILWLSDLTYRMKDNARMFFLVTIVSTVAFSATGVLLGYMQMLDEMKNQSPYQVDYFPFPDQEDKEIKTQISLIENELQKADVSYQKVAIKELVFYNKKQVYQLIKRSDYNQAAKVLKIKPLPTLKKDEAVWVVPSNGLLTREEDQPKTIQVNGTSLSIQKKNVPSVLSSYSLPLVVSDTTYGKLQQTIKEKPTLHIGYFIPEWKRNFPDPVAVKMGTVLENKLDMPMGSIFNVGAAFYVEMKQGLSATLFVGLFIAVIFFICAGSFLYFRLFADQERDQQHYRAISRIGLTEREMKRSVTIQIALLFFLPFLVAVIHTSMALPCLFNVFSASVLKITFWTIIPFFILQLVYFLVVRARYIRNLKRAMVS</sequence>
<dbReference type="InterPro" id="IPR027022">
    <property type="entry name" value="ABC_permease_BceB-typ"/>
</dbReference>
<dbReference type="RefSeq" id="WP_185956302.1">
    <property type="nucleotide sequence ID" value="NZ_FXTI01000010.1"/>
</dbReference>
<feature type="transmembrane region" description="Helical" evidence="6">
    <location>
        <begin position="151"/>
        <end position="174"/>
    </location>
</feature>
<evidence type="ECO:0000256" key="6">
    <source>
        <dbReference type="PIRNR" id="PIRNR018968"/>
    </source>
</evidence>
<evidence type="ECO:0000313" key="8">
    <source>
        <dbReference type="EMBL" id="SMO85360.1"/>
    </source>
</evidence>
<evidence type="ECO:0000313" key="9">
    <source>
        <dbReference type="Proteomes" id="UP000315636"/>
    </source>
</evidence>
<name>A0A521EQI1_9BACL</name>
<feature type="domain" description="ABC3 transporter permease C-terminal" evidence="7">
    <location>
        <begin position="63"/>
        <end position="176"/>
    </location>
</feature>
<evidence type="ECO:0000256" key="5">
    <source>
        <dbReference type="ARBA" id="ARBA00023136"/>
    </source>
</evidence>
<comment type="similarity">
    <text evidence="6">Belongs to the ABC-4 integral membrane protein family.</text>
</comment>
<keyword evidence="5 6" id="KW-0472">Membrane</keyword>
<reference evidence="8 9" key="1">
    <citation type="submission" date="2017-05" db="EMBL/GenBank/DDBJ databases">
        <authorList>
            <person name="Varghese N."/>
            <person name="Submissions S."/>
        </authorList>
    </citation>
    <scope>NUCLEOTIDE SEQUENCE [LARGE SCALE GENOMIC DNA]</scope>
    <source>
        <strain evidence="8 9">DSM 45474</strain>
    </source>
</reference>
<dbReference type="PANTHER" id="PTHR46795:SF2">
    <property type="entry name" value="ABC TRANSPORTER, PERMEASE PROTEIN"/>
    <property type="match status" value="1"/>
</dbReference>
<organism evidence="8 9">
    <name type="scientific">Melghirimyces algeriensis</name>
    <dbReference type="NCBI Taxonomy" id="910412"/>
    <lineage>
        <taxon>Bacteria</taxon>
        <taxon>Bacillati</taxon>
        <taxon>Bacillota</taxon>
        <taxon>Bacilli</taxon>
        <taxon>Bacillales</taxon>
        <taxon>Thermoactinomycetaceae</taxon>
        <taxon>Melghirimyces</taxon>
    </lineage>
</organism>
<evidence type="ECO:0000256" key="4">
    <source>
        <dbReference type="ARBA" id="ARBA00022989"/>
    </source>
</evidence>
<dbReference type="InterPro" id="IPR003838">
    <property type="entry name" value="ABC3_permease_C"/>
</dbReference>
<dbReference type="GO" id="GO:0055085">
    <property type="term" value="P:transmembrane transport"/>
    <property type="evidence" value="ECO:0007669"/>
    <property type="project" value="UniProtKB-UniRule"/>
</dbReference>
<keyword evidence="4 6" id="KW-1133">Transmembrane helix</keyword>
<dbReference type="PIRSF" id="PIRSF018968">
    <property type="entry name" value="ABC_permease_BceB"/>
    <property type="match status" value="1"/>
</dbReference>
<feature type="transmembrane region" description="Helical" evidence="6">
    <location>
        <begin position="20"/>
        <end position="42"/>
    </location>
</feature>
<feature type="transmembrane region" description="Helical" evidence="6">
    <location>
        <begin position="283"/>
        <end position="305"/>
    </location>
</feature>
<dbReference type="EMBL" id="FXTI01000010">
    <property type="protein sequence ID" value="SMO85360.1"/>
    <property type="molecule type" value="Genomic_DNA"/>
</dbReference>
<dbReference type="Pfam" id="PF02687">
    <property type="entry name" value="FtsX"/>
    <property type="match status" value="1"/>
</dbReference>
<feature type="transmembrane region" description="Helical" evidence="6">
    <location>
        <begin position="195"/>
        <end position="215"/>
    </location>
</feature>
<feature type="transmembrane region" description="Helical" evidence="6">
    <location>
        <begin position="103"/>
        <end position="131"/>
    </location>
</feature>
<keyword evidence="3 6" id="KW-0812">Transmembrane</keyword>
<keyword evidence="9" id="KW-1185">Reference proteome</keyword>
<feature type="transmembrane region" description="Helical" evidence="6">
    <location>
        <begin position="515"/>
        <end position="539"/>
    </location>
</feature>
<feature type="transmembrane region" description="Helical" evidence="6">
    <location>
        <begin position="227"/>
        <end position="254"/>
    </location>
</feature>
<feature type="transmembrane region" description="Helical" evidence="6">
    <location>
        <begin position="62"/>
        <end position="82"/>
    </location>
</feature>
<evidence type="ECO:0000256" key="3">
    <source>
        <dbReference type="ARBA" id="ARBA00022692"/>
    </source>
</evidence>
<feature type="transmembrane region" description="Helical" evidence="6">
    <location>
        <begin position="602"/>
        <end position="621"/>
    </location>
</feature>
<accession>A0A521EQI1</accession>
<comment type="subcellular location">
    <subcellularLocation>
        <location evidence="1 6">Cell membrane</location>
        <topology evidence="1 6">Multi-pass membrane protein</topology>
    </subcellularLocation>
</comment>
<gene>
    <name evidence="8" type="ORF">SAMN06264849_11014</name>
</gene>
<dbReference type="AlphaFoldDB" id="A0A521EQI1"/>
<dbReference type="Proteomes" id="UP000315636">
    <property type="component" value="Unassembled WGS sequence"/>
</dbReference>
<dbReference type="GO" id="GO:0005886">
    <property type="term" value="C:plasma membrane"/>
    <property type="evidence" value="ECO:0007669"/>
    <property type="project" value="UniProtKB-SubCell"/>
</dbReference>
<evidence type="ECO:0000259" key="7">
    <source>
        <dbReference type="Pfam" id="PF02687"/>
    </source>
</evidence>
<keyword evidence="2 6" id="KW-1003">Cell membrane</keyword>